<evidence type="ECO:0000313" key="3">
    <source>
        <dbReference type="Proteomes" id="UP000558488"/>
    </source>
</evidence>
<dbReference type="AlphaFoldDB" id="A0A7J7Y954"/>
<reference evidence="2 3" key="1">
    <citation type="journal article" date="2020" name="Nature">
        <title>Six reference-quality genomes reveal evolution of bat adaptations.</title>
        <authorList>
            <person name="Jebb D."/>
            <person name="Huang Z."/>
            <person name="Pippel M."/>
            <person name="Hughes G.M."/>
            <person name="Lavrichenko K."/>
            <person name="Devanna P."/>
            <person name="Winkler S."/>
            <person name="Jermiin L.S."/>
            <person name="Skirmuntt E.C."/>
            <person name="Katzourakis A."/>
            <person name="Burkitt-Gray L."/>
            <person name="Ray D.A."/>
            <person name="Sullivan K.A.M."/>
            <person name="Roscito J.G."/>
            <person name="Kirilenko B.M."/>
            <person name="Davalos L.M."/>
            <person name="Corthals A.P."/>
            <person name="Power M.L."/>
            <person name="Jones G."/>
            <person name="Ransome R.D."/>
            <person name="Dechmann D.K.N."/>
            <person name="Locatelli A.G."/>
            <person name="Puechmaille S.J."/>
            <person name="Fedrigo O."/>
            <person name="Jarvis E.D."/>
            <person name="Hiller M."/>
            <person name="Vernes S.C."/>
            <person name="Myers E.W."/>
            <person name="Teeling E.C."/>
        </authorList>
    </citation>
    <scope>NUCLEOTIDE SEQUENCE [LARGE SCALE GENOMIC DNA]</scope>
    <source>
        <strain evidence="2">MPipKuh1</strain>
        <tissue evidence="2">Flight muscle</tissue>
    </source>
</reference>
<organism evidence="2 3">
    <name type="scientific">Pipistrellus kuhlii</name>
    <name type="common">Kuhl's pipistrelle</name>
    <dbReference type="NCBI Taxonomy" id="59472"/>
    <lineage>
        <taxon>Eukaryota</taxon>
        <taxon>Metazoa</taxon>
        <taxon>Chordata</taxon>
        <taxon>Craniata</taxon>
        <taxon>Vertebrata</taxon>
        <taxon>Euteleostomi</taxon>
        <taxon>Mammalia</taxon>
        <taxon>Eutheria</taxon>
        <taxon>Laurasiatheria</taxon>
        <taxon>Chiroptera</taxon>
        <taxon>Yangochiroptera</taxon>
        <taxon>Vespertilionidae</taxon>
        <taxon>Pipistrellus</taxon>
    </lineage>
</organism>
<feature type="region of interest" description="Disordered" evidence="1">
    <location>
        <begin position="1"/>
        <end position="28"/>
    </location>
</feature>
<feature type="compositionally biased region" description="Basic residues" evidence="1">
    <location>
        <begin position="18"/>
        <end position="28"/>
    </location>
</feature>
<sequence>MPQPRPTLEDRDISAGPRRVRSSRFKRKSSPVTQIGVLAVTSRREYGAEFRGKGVQCGGSVGQSEPKTPRVFKTLRRGLFVDVNGTRIGRRKTPSAPVTAPLPLVREHPRASNPEPCLWKLRKEDQT</sequence>
<keyword evidence="3" id="KW-1185">Reference proteome</keyword>
<accession>A0A7J7Y954</accession>
<dbReference type="Proteomes" id="UP000558488">
    <property type="component" value="Unassembled WGS sequence"/>
</dbReference>
<proteinExistence type="predicted"/>
<dbReference type="EMBL" id="JACAGB010000006">
    <property type="protein sequence ID" value="KAF6358477.1"/>
    <property type="molecule type" value="Genomic_DNA"/>
</dbReference>
<feature type="region of interest" description="Disordered" evidence="1">
    <location>
        <begin position="88"/>
        <end position="127"/>
    </location>
</feature>
<protein>
    <submittedName>
        <fullName evidence="2">Uncharacterized protein</fullName>
    </submittedName>
</protein>
<evidence type="ECO:0000256" key="1">
    <source>
        <dbReference type="SAM" id="MobiDB-lite"/>
    </source>
</evidence>
<comment type="caution">
    <text evidence="2">The sequence shown here is derived from an EMBL/GenBank/DDBJ whole genome shotgun (WGS) entry which is preliminary data.</text>
</comment>
<name>A0A7J7Y954_PIPKU</name>
<evidence type="ECO:0000313" key="2">
    <source>
        <dbReference type="EMBL" id="KAF6358477.1"/>
    </source>
</evidence>
<gene>
    <name evidence="2" type="ORF">mPipKuh1_010304</name>
</gene>